<dbReference type="AlphaFoldDB" id="A0A4Q2AYC4"/>
<keyword evidence="1" id="KW-0472">Membrane</keyword>
<organism evidence="2 3">
    <name type="scientific">Ligilactobacillus murinus</name>
    <dbReference type="NCBI Taxonomy" id="1622"/>
    <lineage>
        <taxon>Bacteria</taxon>
        <taxon>Bacillati</taxon>
        <taxon>Bacillota</taxon>
        <taxon>Bacilli</taxon>
        <taxon>Lactobacillales</taxon>
        <taxon>Lactobacillaceae</taxon>
        <taxon>Ligilactobacillus</taxon>
    </lineage>
</organism>
<gene>
    <name evidence="2" type="ORF">D6C19_02595</name>
</gene>
<evidence type="ECO:0000313" key="3">
    <source>
        <dbReference type="Proteomes" id="UP000289316"/>
    </source>
</evidence>
<evidence type="ECO:0000313" key="2">
    <source>
        <dbReference type="EMBL" id="RXV75128.1"/>
    </source>
</evidence>
<protein>
    <submittedName>
        <fullName evidence="2">Uncharacterized protein</fullName>
    </submittedName>
</protein>
<reference evidence="2 3" key="1">
    <citation type="submission" date="2018-09" db="EMBL/GenBank/DDBJ databases">
        <title>Murine metabolic-syndrome-specific gut microbial biobank.</title>
        <authorList>
            <person name="Liu C."/>
        </authorList>
    </citation>
    <scope>NUCLEOTIDE SEQUENCE [LARGE SCALE GENOMIC DNA]</scope>
    <source>
        <strain evidence="2 3">C-30</strain>
    </source>
</reference>
<keyword evidence="1" id="KW-1133">Transmembrane helix</keyword>
<proteinExistence type="predicted"/>
<comment type="caution">
    <text evidence="2">The sequence shown here is derived from an EMBL/GenBank/DDBJ whole genome shotgun (WGS) entry which is preliminary data.</text>
</comment>
<name>A0A4Q2AYC4_9LACO</name>
<evidence type="ECO:0000256" key="1">
    <source>
        <dbReference type="SAM" id="Phobius"/>
    </source>
</evidence>
<sequence>MTYLTVQAAKIPTRYLEHKKAFKEVILCIAHLMNVSQVIARLRHRVTTRANTVCSLARGNYYAKNIKLYEQETKGFWTDSWELTSEPMSIVMLCTPALAFNWGYLFRKKYYFDRFSRFATYLQ</sequence>
<keyword evidence="1" id="KW-0812">Transmembrane</keyword>
<feature type="transmembrane region" description="Helical" evidence="1">
    <location>
        <begin position="87"/>
        <end position="106"/>
    </location>
</feature>
<dbReference type="EMBL" id="QZFR01000010">
    <property type="protein sequence ID" value="RXV75128.1"/>
    <property type="molecule type" value="Genomic_DNA"/>
</dbReference>
<accession>A0A4Q2AYC4</accession>
<dbReference type="Proteomes" id="UP000289316">
    <property type="component" value="Unassembled WGS sequence"/>
</dbReference>